<accession>A0A076GEC4</accession>
<dbReference type="EMBL" id="KM000061">
    <property type="protein sequence ID" value="AII30173.1"/>
    <property type="molecule type" value="Genomic_DNA"/>
</dbReference>
<keyword evidence="1" id="KW-1133">Transmembrane helix</keyword>
<reference evidence="2" key="1">
    <citation type="journal article" date="2015" name="PLoS ONE">
        <title>Life-style and genome structure of marine pseudoalteromonas siphovirus b8b isolated from the northwestern mediterranean sea.</title>
        <authorList>
            <person name="Lara E."/>
            <person name="Holmfeldt K."/>
            <person name="Solonenko N."/>
            <person name="Sa E.L."/>
            <person name="Ignacio-Espinoza J.C."/>
            <person name="Cornejo-Castillo F.M."/>
            <person name="Verberkmoes N.C."/>
            <person name="Vaque D."/>
            <person name="Sullivan M.B."/>
            <person name="Acinas S.G."/>
        </authorList>
    </citation>
    <scope>NUCLEOTIDE SEQUENCE [LARGE SCALE GENOMIC DNA]</scope>
</reference>
<keyword evidence="1" id="KW-0472">Membrane</keyword>
<protein>
    <submittedName>
        <fullName evidence="2">Uncharacterized protein</fullName>
    </submittedName>
</protein>
<name>A0A076GEC4_9CAUD</name>
<evidence type="ECO:0000313" key="2">
    <source>
        <dbReference type="EMBL" id="AII30173.1"/>
    </source>
</evidence>
<sequence>MSKATSVGHIMSDNKMTPAQEKALFDDMKELKERSNQTSTTIALMEQQMTYLVNSFKEIGKLVTKSELDEFKEDTSDKVEKLRLRLKVLEEDKIKRETIELLTTNRQKWWSDNWHKVFMVVVVCVPSFVAIYNLINVPVKGG</sequence>
<feature type="transmembrane region" description="Helical" evidence="1">
    <location>
        <begin position="117"/>
        <end position="135"/>
    </location>
</feature>
<organism evidence="2">
    <name type="scientific">Pseudoalteromonas phage B8b</name>
    <dbReference type="NCBI Taxonomy" id="1506997"/>
    <lineage>
        <taxon>Viruses</taxon>
        <taxon>Duplodnaviria</taxon>
        <taxon>Heunggongvirae</taxon>
        <taxon>Uroviricota</taxon>
        <taxon>Caudoviricetes</taxon>
    </lineage>
</organism>
<keyword evidence="1" id="KW-0812">Transmembrane</keyword>
<evidence type="ECO:0000256" key="1">
    <source>
        <dbReference type="SAM" id="Phobius"/>
    </source>
</evidence>
<proteinExistence type="predicted"/>